<feature type="compositionally biased region" description="Basic and acidic residues" evidence="2">
    <location>
        <begin position="313"/>
        <end position="347"/>
    </location>
</feature>
<feature type="compositionally biased region" description="Basic and acidic residues" evidence="2">
    <location>
        <begin position="1835"/>
        <end position="1853"/>
    </location>
</feature>
<proteinExistence type="predicted"/>
<feature type="compositionally biased region" description="Basic and acidic residues" evidence="2">
    <location>
        <begin position="250"/>
        <end position="260"/>
    </location>
</feature>
<feature type="compositionally biased region" description="Low complexity" evidence="2">
    <location>
        <begin position="685"/>
        <end position="706"/>
    </location>
</feature>
<feature type="region of interest" description="Disordered" evidence="2">
    <location>
        <begin position="1433"/>
        <end position="1542"/>
    </location>
</feature>
<dbReference type="OrthoDB" id="78101at2759"/>
<feature type="compositionally biased region" description="Polar residues" evidence="2">
    <location>
        <begin position="588"/>
        <end position="608"/>
    </location>
</feature>
<feature type="domain" description="DUF4485" evidence="3">
    <location>
        <begin position="6"/>
        <end position="83"/>
    </location>
</feature>
<evidence type="ECO:0000256" key="1">
    <source>
        <dbReference type="ARBA" id="ARBA00022581"/>
    </source>
</evidence>
<feature type="compositionally biased region" description="Basic and acidic residues" evidence="2">
    <location>
        <begin position="1950"/>
        <end position="1971"/>
    </location>
</feature>
<evidence type="ECO:0000256" key="2">
    <source>
        <dbReference type="SAM" id="MobiDB-lite"/>
    </source>
</evidence>
<reference evidence="5" key="1">
    <citation type="submission" date="2025-08" db="UniProtKB">
        <authorList>
            <consortium name="RefSeq"/>
        </authorList>
    </citation>
    <scope>IDENTIFICATION</scope>
    <source>
        <tissue evidence="5">Gonads</tissue>
    </source>
</reference>
<dbReference type="PANTHER" id="PTHR13037">
    <property type="entry name" value="FORMIN"/>
    <property type="match status" value="1"/>
</dbReference>
<feature type="compositionally biased region" description="Basic and acidic residues" evidence="2">
    <location>
        <begin position="220"/>
        <end position="230"/>
    </location>
</feature>
<dbReference type="GeneID" id="115874949"/>
<feature type="region of interest" description="Disordered" evidence="2">
    <location>
        <begin position="1065"/>
        <end position="1145"/>
    </location>
</feature>
<feature type="compositionally biased region" description="Low complexity" evidence="2">
    <location>
        <begin position="1739"/>
        <end position="1749"/>
    </location>
</feature>
<feature type="region of interest" description="Disordered" evidence="2">
    <location>
        <begin position="750"/>
        <end position="800"/>
    </location>
</feature>
<dbReference type="RefSeq" id="XP_030746117.1">
    <property type="nucleotide sequence ID" value="XM_030890257.1"/>
</dbReference>
<evidence type="ECO:0000313" key="4">
    <source>
        <dbReference type="Proteomes" id="UP000504635"/>
    </source>
</evidence>
<feature type="region of interest" description="Disordered" evidence="2">
    <location>
        <begin position="1735"/>
        <end position="1987"/>
    </location>
</feature>
<feature type="compositionally biased region" description="Basic and acidic residues" evidence="2">
    <location>
        <begin position="1216"/>
        <end position="1233"/>
    </location>
</feature>
<feature type="compositionally biased region" description="Basic and acidic residues" evidence="2">
    <location>
        <begin position="1701"/>
        <end position="1710"/>
    </location>
</feature>
<feature type="compositionally biased region" description="Acidic residues" evidence="2">
    <location>
        <begin position="300"/>
        <end position="312"/>
    </location>
</feature>
<dbReference type="InterPro" id="IPR027831">
    <property type="entry name" value="DUF4485"/>
</dbReference>
<dbReference type="Pfam" id="PF14846">
    <property type="entry name" value="DUF4485"/>
    <property type="match status" value="1"/>
</dbReference>
<keyword evidence="1" id="KW-0945">Host-virus interaction</keyword>
<feature type="region of interest" description="Disordered" evidence="2">
    <location>
        <begin position="831"/>
        <end position="861"/>
    </location>
</feature>
<feature type="compositionally biased region" description="Basic and acidic residues" evidence="2">
    <location>
        <begin position="671"/>
        <end position="684"/>
    </location>
</feature>
<feature type="compositionally biased region" description="Acidic residues" evidence="2">
    <location>
        <begin position="206"/>
        <end position="215"/>
    </location>
</feature>
<sequence>MESLVKNEFQLYSNLAKPLILNLPTPKDRILAAAWVKKCADDKTGSEQLRTTYLKMLLFCLQRRRLTGLFADDPDKYEELEELPLGYDLNELAKNIIEQELDERRDKAMREISGDTEVSVCYSTDCSPDLTEYVAAQDIPHFGVHVYYALSSKPINKWNRSEKAILPKGTRSAIETSITQGATGGSASEPSCVCTPRGAKVKSDEPSGEGEEESNLPECQRTDKEYDSRTMKKKKRPKRMGQSPPTHPIGEVHRVPEERVTPTWGTNLLDVREPTDIGKIETPTEEEIKLEEEVSRLLEAEEDQDEDESDGGDEFKESTQDMLHIIDEWKQQKMDKPKRPSRLDKLGSKTGIKKPSSIKKPKIPVKGMKQPKLKRAMGKKPDNLPEEFAGWTEEELEEAGLTWADLMPIEDNVDDVLKEIEDQVMAQEDDQLFEGSPNIHIPYEPTDYDEMIREAEKDLLNSKTVYEIGAEEDQDIVDHYDDQMDDFGDEFNIYQAAEEMRVGSPAIQSRIPVTTPGRTPTPNRVRSSERIFAEEGDFVFKRRTSPFAPIQPPPKETQSRPLQHSFENEDFGERDPVMVQIFEEAKSAVQSIDQPQDQSSGSANVSTAERSRQQADFRGKPGSSQPERAPLGSPELDSLHFESKFRRQQGGLFDRSPVPESASPPQLSDDESFRMYESFYREQDSSPSERSTSARATSTPPAAAAEQDSRLQRAQLEIKAWEQETKLRQGSPEARRIIDEAQGQLMLGAPGVNEEAPFPTQKPQRVLPKPAFSPTTGSPLNVPSYDIQPDDLGVNYDDVLDIPPTPFPPCGYSSPPAAQRDDLFTRLGAPEITTDDFRPRPPQYFHPGLDIAADDSPPPPLCMEEQICESASGGGYVRPPRPVSDLSPVREKYFDEEVYKFFEETEHKGQRVDARPMSPWRNESIYYTPEVDRTLSVEYPLDSPPPRPFVPGVSSPVTPPCQLPIQRPGGYDTPHDYGAQFDMLPDHYPPDQRTPIEPRPIPGMSEFDRAPCRGAVKDSWRKVASPRGRRRHLGAAGTFNSAGEDQYEDFQTPRRNLSQCRARLFPTPEGEAGPSRRPTGSTPPFYNSDFESPPPAPVPVQRFPAAKRIKKRGKYPEPEPPVSDIPHFSLPWEDGIQEQQNPPDYDDVRFRAKYRFCNDNLFDSPPALEPGSPLQGSGLQDTFEMYESFYRDQDSGSGRSTPTRGACQESCTPPPPDRDQQLKRAQLELKAWEQEMNLRQGSPEAAGPAGIPTVMDEQAPFSTQRPQRMPPKPAFSPTTGSQLPVPDYDIQPDDLGVSYDEGLDFRSFSPCRPGGSSSPQAAEQGDLFTRLGAPEITTDDNRPPQYFHPGLDIATDESPPPPLYFSDYEVSSFEERVRPPRSSCLSPVRETQYDEEIYRSFEDVEYKGKHVDVRPMSPWRNESIYYTPETDRTLSLDSSAPTQFIPGVTSPATPPCQFPVQRPDSFATPDYGDGILDVTPPPFNVFDEYSPCQEGAGARQRSPVLSPLSTPEGVAGPSNRRRRFYNSDFESPPTPSPPRVQRFPVAQKIKKRGRYPPEQELPLPDIPQFGLQWENELRAQQQQQINENLGDPAFVSRFEDEQYSFNETPPDLQQYDNLVGQVSPCIPRTPTAPPITPSSYPPIRTPPSVPSGSPRTPPLPRAPPQVEAPCVATRGTGSRRIPVPRAKPDIYTTRSQVLRMKKMEQQRDATQKISPVSKRLQENRARLARIDEDRKLAAARRQQQPSQRRSIPRLRDASSRTRAAPCQLPQGTTRPRPVPTSGLRPPAAGRPSGIRPPAAGRSSGEPPSPYSEEPAHLSFAAQGQVCPGAGAPSIHDADEQELREFEQLEREMVAEGQGQVCPGATALPDDAPDQSDLRRRLFEQQMAIQGPPRTGLQYPAEGITYSPQRPMETFGHIPPRPTRPPSPCAVPYSPSQEEMAPKSLRKHIKATADARFHPGQRRDLSREDRRVMRGPPLSMHNIPERPN</sequence>
<protein>
    <submittedName>
        <fullName evidence="5">Uncharacterized protein LOC115874949</fullName>
    </submittedName>
</protein>
<gene>
    <name evidence="5" type="primary">LOC115874949</name>
</gene>
<feature type="region of interest" description="Disordered" evidence="2">
    <location>
        <begin position="180"/>
        <end position="385"/>
    </location>
</feature>
<feature type="region of interest" description="Disordered" evidence="2">
    <location>
        <begin position="1161"/>
        <end position="1365"/>
    </location>
</feature>
<dbReference type="KEGG" id="soy:115874949"/>
<feature type="compositionally biased region" description="Basic and acidic residues" evidence="2">
    <location>
        <begin position="270"/>
        <end position="279"/>
    </location>
</feature>
<evidence type="ECO:0000313" key="5">
    <source>
        <dbReference type="RefSeq" id="XP_030746117.1"/>
    </source>
</evidence>
<dbReference type="PANTHER" id="PTHR13037:SF24">
    <property type="entry name" value="POLYCOMB PROTEIN PCL-RELATED"/>
    <property type="match status" value="1"/>
</dbReference>
<feature type="compositionally biased region" description="Pro residues" evidence="2">
    <location>
        <begin position="1918"/>
        <end position="1928"/>
    </location>
</feature>
<dbReference type="InParanoid" id="A0A6J2X4M2"/>
<keyword evidence="4" id="KW-1185">Reference proteome</keyword>
<feature type="region of interest" description="Disordered" evidence="2">
    <location>
        <begin position="505"/>
        <end position="714"/>
    </location>
</feature>
<name>A0A6J2X4M2_SITOR</name>
<feature type="compositionally biased region" description="Basic and acidic residues" evidence="2">
    <location>
        <begin position="609"/>
        <end position="619"/>
    </location>
</feature>
<feature type="compositionally biased region" description="Pro residues" evidence="2">
    <location>
        <begin position="1630"/>
        <end position="1663"/>
    </location>
</feature>
<feature type="region of interest" description="Disordered" evidence="2">
    <location>
        <begin position="937"/>
        <end position="1051"/>
    </location>
</feature>
<feature type="compositionally biased region" description="Basic and acidic residues" evidence="2">
    <location>
        <begin position="1006"/>
        <end position="1021"/>
    </location>
</feature>
<dbReference type="Proteomes" id="UP000504635">
    <property type="component" value="Unplaced"/>
</dbReference>
<evidence type="ECO:0000259" key="3">
    <source>
        <dbReference type="Pfam" id="PF14846"/>
    </source>
</evidence>
<organism evidence="4 5">
    <name type="scientific">Sitophilus oryzae</name>
    <name type="common">Rice weevil</name>
    <name type="synonym">Curculio oryzae</name>
    <dbReference type="NCBI Taxonomy" id="7048"/>
    <lineage>
        <taxon>Eukaryota</taxon>
        <taxon>Metazoa</taxon>
        <taxon>Ecdysozoa</taxon>
        <taxon>Arthropoda</taxon>
        <taxon>Hexapoda</taxon>
        <taxon>Insecta</taxon>
        <taxon>Pterygota</taxon>
        <taxon>Neoptera</taxon>
        <taxon>Endopterygota</taxon>
        <taxon>Coleoptera</taxon>
        <taxon>Polyphaga</taxon>
        <taxon>Cucujiformia</taxon>
        <taxon>Curculionidae</taxon>
        <taxon>Dryophthorinae</taxon>
        <taxon>Sitophilus</taxon>
    </lineage>
</organism>
<feature type="compositionally biased region" description="Polar residues" evidence="2">
    <location>
        <begin position="516"/>
        <end position="525"/>
    </location>
</feature>
<accession>A0A6J2X4M2</accession>
<feature type="compositionally biased region" description="Polar residues" evidence="2">
    <location>
        <begin position="180"/>
        <end position="189"/>
    </location>
</feature>
<feature type="region of interest" description="Disordered" evidence="2">
    <location>
        <begin position="1628"/>
        <end position="1722"/>
    </location>
</feature>
<feature type="compositionally biased region" description="Basic residues" evidence="2">
    <location>
        <begin position="356"/>
        <end position="378"/>
    </location>
</feature>
<feature type="compositionally biased region" description="Basic and acidic residues" evidence="2">
    <location>
        <begin position="984"/>
        <end position="996"/>
    </location>
</feature>